<dbReference type="RefSeq" id="WP_139445955.1">
    <property type="nucleotide sequence ID" value="NZ_VDMB01000002.1"/>
</dbReference>
<dbReference type="InterPro" id="IPR029060">
    <property type="entry name" value="PIN-like_dom_sf"/>
</dbReference>
<dbReference type="Proteomes" id="UP000321899">
    <property type="component" value="Unassembled WGS sequence"/>
</dbReference>
<name>A0A5Q4VIH7_9BACT</name>
<dbReference type="InterPro" id="IPR052919">
    <property type="entry name" value="TA_system_RNase"/>
</dbReference>
<dbReference type="PANTHER" id="PTHR36173">
    <property type="entry name" value="RIBONUCLEASE VAPC16-RELATED"/>
    <property type="match status" value="1"/>
</dbReference>
<sequence length="128" mass="14846">MKILLDTHVFLWWIIDDPQLSHLACELIENVNNDLYWSTASSWEVAIKYALGRLPLPDEPSVFIIEELEKNQIKSLSISNIHAFEAGLLPLHHKDPFDRMLIAQARSESMIILSCDSCFDFYEVNVKW</sequence>
<dbReference type="Gene3D" id="3.40.50.1010">
    <property type="entry name" value="5'-nuclease"/>
    <property type="match status" value="1"/>
</dbReference>
<proteinExistence type="predicted"/>
<dbReference type="SUPFAM" id="SSF88723">
    <property type="entry name" value="PIN domain-like"/>
    <property type="match status" value="1"/>
</dbReference>
<reference evidence="2 3" key="1">
    <citation type="submission" date="2019-06" db="EMBL/GenBank/DDBJ databases">
        <title>Desulfobotulus mexicanus sp. nov., a novel sulfate-reducing bacterium isolated from the sediment of an alkaline crater lake in Mexico.</title>
        <authorList>
            <person name="Hirschler-Rea A."/>
        </authorList>
    </citation>
    <scope>NUCLEOTIDE SEQUENCE [LARGE SCALE GENOMIC DNA]</scope>
    <source>
        <strain evidence="2 3">PAR22N</strain>
    </source>
</reference>
<keyword evidence="3" id="KW-1185">Reference proteome</keyword>
<dbReference type="AlphaFoldDB" id="A0A5Q4VIH7"/>
<protein>
    <submittedName>
        <fullName evidence="2">Type II toxin-antitoxin system VapC family toxin</fullName>
    </submittedName>
</protein>
<dbReference type="CDD" id="cd09872">
    <property type="entry name" value="PIN_Sll0205-like"/>
    <property type="match status" value="1"/>
</dbReference>
<dbReference type="OrthoDB" id="9798990at2"/>
<evidence type="ECO:0000259" key="1">
    <source>
        <dbReference type="Pfam" id="PF01850"/>
    </source>
</evidence>
<dbReference type="EMBL" id="VDMB01000002">
    <property type="protein sequence ID" value="TYT75791.1"/>
    <property type="molecule type" value="Genomic_DNA"/>
</dbReference>
<evidence type="ECO:0000313" key="2">
    <source>
        <dbReference type="EMBL" id="TYT75791.1"/>
    </source>
</evidence>
<dbReference type="InterPro" id="IPR041705">
    <property type="entry name" value="PIN_Sll0205"/>
</dbReference>
<dbReference type="InterPro" id="IPR002716">
    <property type="entry name" value="PIN_dom"/>
</dbReference>
<organism evidence="2 3">
    <name type="scientific">Desulfobotulus mexicanus</name>
    <dbReference type="NCBI Taxonomy" id="2586642"/>
    <lineage>
        <taxon>Bacteria</taxon>
        <taxon>Pseudomonadati</taxon>
        <taxon>Thermodesulfobacteriota</taxon>
        <taxon>Desulfobacteria</taxon>
        <taxon>Desulfobacterales</taxon>
        <taxon>Desulfobacteraceae</taxon>
        <taxon>Desulfobotulus</taxon>
    </lineage>
</organism>
<comment type="caution">
    <text evidence="2">The sequence shown here is derived from an EMBL/GenBank/DDBJ whole genome shotgun (WGS) entry which is preliminary data.</text>
</comment>
<gene>
    <name evidence="2" type="ORF">FIM25_02465</name>
</gene>
<dbReference type="PANTHER" id="PTHR36173:SF2">
    <property type="entry name" value="RIBONUCLEASE VAPC16"/>
    <property type="match status" value="1"/>
</dbReference>
<feature type="domain" description="PIN" evidence="1">
    <location>
        <begin position="3"/>
        <end position="119"/>
    </location>
</feature>
<evidence type="ECO:0000313" key="3">
    <source>
        <dbReference type="Proteomes" id="UP000321899"/>
    </source>
</evidence>
<accession>A0A5Q4VIH7</accession>
<dbReference type="Pfam" id="PF01850">
    <property type="entry name" value="PIN"/>
    <property type="match status" value="1"/>
</dbReference>